<dbReference type="InterPro" id="IPR013766">
    <property type="entry name" value="Thioredoxin_domain"/>
</dbReference>
<evidence type="ECO:0000259" key="16">
    <source>
        <dbReference type="PROSITE" id="PS51352"/>
    </source>
</evidence>
<dbReference type="InterPro" id="IPR017905">
    <property type="entry name" value="ERV/ALR_sulphydryl_oxidase"/>
</dbReference>
<dbReference type="PANTHER" id="PTHR22897:SF6">
    <property type="entry name" value="SULFHYDRYL OXIDASE 1"/>
    <property type="match status" value="1"/>
</dbReference>
<evidence type="ECO:0000313" key="18">
    <source>
        <dbReference type="Proteomes" id="UP000694399"/>
    </source>
</evidence>
<evidence type="ECO:0000256" key="14">
    <source>
        <dbReference type="SAM" id="MobiDB-lite"/>
    </source>
</evidence>
<feature type="transmembrane region" description="Helical" evidence="13">
    <location>
        <begin position="841"/>
        <end position="858"/>
    </location>
</feature>
<dbReference type="InterPro" id="IPR039798">
    <property type="entry name" value="Sulfhydryl_oxidase"/>
</dbReference>
<accession>A0A8C9D8M2</accession>
<evidence type="ECO:0000313" key="17">
    <source>
        <dbReference type="Ensembl" id="ENSPLOP00000022254.1"/>
    </source>
</evidence>
<dbReference type="Gene3D" id="1.20.120.1960">
    <property type="entry name" value="QSOX sulfhydryl oxidase domain"/>
    <property type="match status" value="1"/>
</dbReference>
<comment type="cofactor">
    <cofactor evidence="1 13">
        <name>FAD</name>
        <dbReference type="ChEBI" id="CHEBI:57692"/>
    </cofactor>
</comment>
<dbReference type="Proteomes" id="UP000694399">
    <property type="component" value="Chromosome F2"/>
</dbReference>
<dbReference type="GO" id="GO:0000139">
    <property type="term" value="C:Golgi membrane"/>
    <property type="evidence" value="ECO:0007669"/>
    <property type="project" value="Ensembl"/>
</dbReference>
<evidence type="ECO:0000256" key="7">
    <source>
        <dbReference type="ARBA" id="ARBA00022827"/>
    </source>
</evidence>
<dbReference type="InterPro" id="IPR041269">
    <property type="entry name" value="QSOX_Trx1"/>
</dbReference>
<dbReference type="Pfam" id="PF04777">
    <property type="entry name" value="Evr1_Alr"/>
    <property type="match status" value="1"/>
</dbReference>
<evidence type="ECO:0000256" key="2">
    <source>
        <dbReference type="ARBA" id="ARBA00004613"/>
    </source>
</evidence>
<keyword evidence="13" id="KW-0812">Transmembrane</keyword>
<proteinExistence type="inferred from homology"/>
<evidence type="ECO:0000256" key="13">
    <source>
        <dbReference type="RuleBase" id="RU371123"/>
    </source>
</evidence>
<comment type="subcellular location">
    <subcellularLocation>
        <location evidence="2">Secreted</location>
    </subcellularLocation>
</comment>
<dbReference type="GO" id="GO:0016971">
    <property type="term" value="F:flavin-dependent sulfhydryl oxidase activity"/>
    <property type="evidence" value="ECO:0007669"/>
    <property type="project" value="Ensembl"/>
</dbReference>
<reference evidence="17" key="1">
    <citation type="journal article" date="2019" name="bioRxiv">
        <title>Long live the king: chromosome-level assembly of the lion (Panthera leo) using linked-read, Hi-C, and long read data.</title>
        <authorList>
            <person name="Armstrong E.E."/>
            <person name="Taylor R.W."/>
            <person name="Miller D.E."/>
            <person name="Kaelin C."/>
            <person name="Barsh G."/>
            <person name="Hadly E.A."/>
            <person name="Petrov D."/>
        </authorList>
    </citation>
    <scope>NUCLEOTIDE SEQUENCE [LARGE SCALE GENOMIC DNA]</scope>
</reference>
<keyword evidence="8 13" id="KW-0560">Oxidoreductase</keyword>
<gene>
    <name evidence="17" type="primary">QSOX1</name>
</gene>
<reference evidence="17" key="3">
    <citation type="submission" date="2025-09" db="UniProtKB">
        <authorList>
            <consortium name="Ensembl"/>
        </authorList>
    </citation>
    <scope>IDENTIFICATION</scope>
</reference>
<dbReference type="InterPro" id="IPR036249">
    <property type="entry name" value="Thioredoxin-like_sf"/>
</dbReference>
<comment type="similarity">
    <text evidence="3 13">Belongs to the quiescin-sulfhydryl oxidase (QSOX) family.</text>
</comment>
<dbReference type="Pfam" id="PF18371">
    <property type="entry name" value="FAD_SOX"/>
    <property type="match status" value="1"/>
</dbReference>
<dbReference type="SUPFAM" id="SSF69000">
    <property type="entry name" value="FAD-dependent thiol oxidase"/>
    <property type="match status" value="1"/>
</dbReference>
<dbReference type="FunFam" id="1.20.120.1960:FF:000001">
    <property type="entry name" value="Sulfhydryl oxidase"/>
    <property type="match status" value="1"/>
</dbReference>
<evidence type="ECO:0000256" key="10">
    <source>
        <dbReference type="ARBA" id="ARBA00023180"/>
    </source>
</evidence>
<dbReference type="PROSITE" id="PS51352">
    <property type="entry name" value="THIOREDOXIN_2"/>
    <property type="match status" value="1"/>
</dbReference>
<dbReference type="FunFam" id="3.40.30.10:FF:000080">
    <property type="entry name" value="Sulfhydryl oxidase"/>
    <property type="match status" value="1"/>
</dbReference>
<dbReference type="OMA" id="YGELWNE"/>
<evidence type="ECO:0000259" key="15">
    <source>
        <dbReference type="PROSITE" id="PS51324"/>
    </source>
</evidence>
<dbReference type="Pfam" id="PF18108">
    <property type="entry name" value="QSOX_Trx1"/>
    <property type="match status" value="1"/>
</dbReference>
<evidence type="ECO:0000256" key="5">
    <source>
        <dbReference type="ARBA" id="ARBA00022630"/>
    </source>
</evidence>
<dbReference type="InterPro" id="IPR036774">
    <property type="entry name" value="ERV/ALR_sulphydryl_oxid_sf"/>
</dbReference>
<dbReference type="InterPro" id="IPR040986">
    <property type="entry name" value="QSOX_FAD-bd_dom"/>
</dbReference>
<keyword evidence="7 13" id="KW-0274">FAD</keyword>
<dbReference type="PROSITE" id="PS51324">
    <property type="entry name" value="ERV_ALR"/>
    <property type="match status" value="1"/>
</dbReference>
<sequence>MSYCLEGSPELSWYSVNRSNLFQFTPFPLDTRLVRSQMTSSSPQQRPEHRSGPLQGKRPSHGGLEWGAPRPGLRSPPPAAEHSSADSEASADHGAGKEAGPGLGGGAPWLLPPTDAGGAAERSGADSSETGAQWWAPPRRMGWCGRRSGPPPSLLLLLLLLAVAGAGAAPRSALYSSSDPLTLLQADTVRGAVLGSRSAWAVEFFASWCGHCIAFAPTWKALANDVKDWRPALNLAALDCAEETNSEVCRDFNIPGFPTVRFFKAFTKNGSGTALPVAGADVETLRKRLIDALESHRDTWPPACPPLEPARLEEIDGFFARNDEEYLALIFEKAGSYLGREVTLDLSQHHGIAVRRVLNTEGDVVSKFGVTDFPSCYLLFRNGSASRVHVLKESRSFYTVYLQKFSRTTREAVPTTVAPTTAHTAAPTVWKVADRSKIYMADLESALHYILRVEVGKFSVLEGQRLVALKKFMAVLAQYFPGQPLVQNFLHSMNDWLKRQQRKKIPYGFFKAALDNRKEGAVIVKKVNWVGCQGSEPHFRGFPCSLWLLFHFLTVQAARHNLDHSHEAAKAQEVLQAIRGYVRFFFGCRDCASHFEQMAAASMHRVESLNSAVLWLWSSHNKVNARLAGAPSEDPHFPKVQWPPRELCSACHNELRGSPVWDLDNTLRFLKTHFSPSNVILDLPSAGPGPRMVAQRMAARNFTLGPEKARVMVGPGPTVPKVPAETLRMSHPRDVLIGLSMTAEPDQGPPEHIAELHRDTLERPKGREHLTKRDTGAVLLAEFLAEKNPGGPAELGRVGRSSKQLASISDGELEAGPVRGRDQWLQVLGGGFSHLDISLCVGLYSLSFMGLLAVYTYFRARMRALKGHAGHPTA</sequence>
<name>A0A8C9D8M2_PANLE</name>
<protein>
    <recommendedName>
        <fullName evidence="13">Sulfhydryl oxidase</fullName>
        <ecNumber evidence="13">1.8.3.2</ecNumber>
    </recommendedName>
</protein>
<dbReference type="FunFam" id="1.20.120.310:FF:000001">
    <property type="entry name" value="Sulfhydryl oxidase"/>
    <property type="match status" value="1"/>
</dbReference>
<reference evidence="17" key="2">
    <citation type="submission" date="2025-08" db="UniProtKB">
        <authorList>
            <consortium name="Ensembl"/>
        </authorList>
    </citation>
    <scope>IDENTIFICATION</scope>
</reference>
<keyword evidence="13" id="KW-0472">Membrane</keyword>
<keyword evidence="10" id="KW-0325">Glycoprotein</keyword>
<keyword evidence="6" id="KW-0732">Signal</keyword>
<keyword evidence="9" id="KW-1015">Disulfide bond</keyword>
<dbReference type="Ensembl" id="ENSPLOT00000024571.1">
    <property type="protein sequence ID" value="ENSPLOP00000022254.1"/>
    <property type="gene ID" value="ENSPLOG00000016291.1"/>
</dbReference>
<feature type="compositionally biased region" description="Gly residues" evidence="14">
    <location>
        <begin position="97"/>
        <end position="107"/>
    </location>
</feature>
<organism evidence="17 18">
    <name type="scientific">Panthera leo</name>
    <name type="common">Lion</name>
    <dbReference type="NCBI Taxonomy" id="9689"/>
    <lineage>
        <taxon>Eukaryota</taxon>
        <taxon>Metazoa</taxon>
        <taxon>Chordata</taxon>
        <taxon>Craniata</taxon>
        <taxon>Vertebrata</taxon>
        <taxon>Euteleostomi</taxon>
        <taxon>Mammalia</taxon>
        <taxon>Eutheria</taxon>
        <taxon>Laurasiatheria</taxon>
        <taxon>Carnivora</taxon>
        <taxon>Feliformia</taxon>
        <taxon>Felidae</taxon>
        <taxon>Pantherinae</taxon>
        <taxon>Panthera</taxon>
    </lineage>
</organism>
<feature type="region of interest" description="Disordered" evidence="14">
    <location>
        <begin position="35"/>
        <end position="134"/>
    </location>
</feature>
<dbReference type="GO" id="GO:0016242">
    <property type="term" value="P:negative regulation of macroautophagy"/>
    <property type="evidence" value="ECO:0007669"/>
    <property type="project" value="Ensembl"/>
</dbReference>
<dbReference type="GeneTree" id="ENSGT00940000159504"/>
<evidence type="ECO:0000256" key="4">
    <source>
        <dbReference type="ARBA" id="ARBA00022525"/>
    </source>
</evidence>
<dbReference type="GO" id="GO:0003756">
    <property type="term" value="F:protein disulfide isomerase activity"/>
    <property type="evidence" value="ECO:0007669"/>
    <property type="project" value="Ensembl"/>
</dbReference>
<dbReference type="GO" id="GO:0085029">
    <property type="term" value="P:extracellular matrix assembly"/>
    <property type="evidence" value="ECO:0007669"/>
    <property type="project" value="Ensembl"/>
</dbReference>
<comment type="catalytic activity">
    <reaction evidence="12 13">
        <text>2 R'C(R)SH + O2 = R'C(R)S-S(R)CR' + H2O2</text>
        <dbReference type="Rhea" id="RHEA:17357"/>
        <dbReference type="ChEBI" id="CHEBI:15379"/>
        <dbReference type="ChEBI" id="CHEBI:16240"/>
        <dbReference type="ChEBI" id="CHEBI:16520"/>
        <dbReference type="ChEBI" id="CHEBI:17412"/>
        <dbReference type="EC" id="1.8.3.2"/>
    </reaction>
</comment>
<dbReference type="CDD" id="cd02992">
    <property type="entry name" value="PDI_a_QSOX"/>
    <property type="match status" value="1"/>
</dbReference>
<comment type="function">
    <text evidence="11">Catalyzes the oxidation of sulfhydryl groups in peptide and protein thiols to disulfides with the reduction of oxygen to hydrogen peroxide. Plays a role in disulfide bond formation in a variety of extracellular proteins. In fibroblasts, required for normal incorporation of laminin into the extracellular matrix, and thereby for normal cell-cell adhesion and cell migration.</text>
</comment>
<dbReference type="Gene3D" id="3.40.30.10">
    <property type="entry name" value="Glutaredoxin"/>
    <property type="match status" value="2"/>
</dbReference>
<keyword evidence="5 13" id="KW-0285">Flavoprotein</keyword>
<evidence type="ECO:0000256" key="9">
    <source>
        <dbReference type="ARBA" id="ARBA00023157"/>
    </source>
</evidence>
<dbReference type="Pfam" id="PF00085">
    <property type="entry name" value="Thioredoxin"/>
    <property type="match status" value="1"/>
</dbReference>
<dbReference type="Gene3D" id="1.20.120.310">
    <property type="entry name" value="ERV/ALR sulfhydryl oxidase domain"/>
    <property type="match status" value="1"/>
</dbReference>
<keyword evidence="13" id="KW-1133">Transmembrane helix</keyword>
<dbReference type="SUPFAM" id="SSF52833">
    <property type="entry name" value="Thioredoxin-like"/>
    <property type="match status" value="1"/>
</dbReference>
<feature type="compositionally biased region" description="Polar residues" evidence="14">
    <location>
        <begin position="35"/>
        <end position="45"/>
    </location>
</feature>
<keyword evidence="18" id="KW-1185">Reference proteome</keyword>
<dbReference type="InterPro" id="IPR042568">
    <property type="entry name" value="QSOX_FAD-bd_sf"/>
</dbReference>
<dbReference type="GO" id="GO:0006457">
    <property type="term" value="P:protein folding"/>
    <property type="evidence" value="ECO:0007669"/>
    <property type="project" value="TreeGrafter"/>
</dbReference>
<dbReference type="EC" id="1.8.3.2" evidence="13"/>
<evidence type="ECO:0000256" key="3">
    <source>
        <dbReference type="ARBA" id="ARBA00006041"/>
    </source>
</evidence>
<dbReference type="GO" id="GO:0071949">
    <property type="term" value="F:FAD binding"/>
    <property type="evidence" value="ECO:0007669"/>
    <property type="project" value="Ensembl"/>
</dbReference>
<evidence type="ECO:0000256" key="1">
    <source>
        <dbReference type="ARBA" id="ARBA00001974"/>
    </source>
</evidence>
<dbReference type="AlphaFoldDB" id="A0A8C9D8M2"/>
<dbReference type="GO" id="GO:0070062">
    <property type="term" value="C:extracellular exosome"/>
    <property type="evidence" value="ECO:0007669"/>
    <property type="project" value="Ensembl"/>
</dbReference>
<evidence type="ECO:0000256" key="11">
    <source>
        <dbReference type="ARBA" id="ARBA00045804"/>
    </source>
</evidence>
<dbReference type="PANTHER" id="PTHR22897">
    <property type="entry name" value="QUIESCIN Q6-RELATED SULFHYDRYL OXIDASE"/>
    <property type="match status" value="1"/>
</dbReference>
<feature type="domain" description="ERV/ALR sulfhydryl oxidase" evidence="15">
    <location>
        <begin position="535"/>
        <end position="642"/>
    </location>
</feature>
<evidence type="ECO:0000256" key="8">
    <source>
        <dbReference type="ARBA" id="ARBA00023002"/>
    </source>
</evidence>
<keyword evidence="4" id="KW-0964">Secreted</keyword>
<feature type="domain" description="Thioredoxin" evidence="16">
    <location>
        <begin position="162"/>
        <end position="295"/>
    </location>
</feature>
<evidence type="ECO:0000256" key="6">
    <source>
        <dbReference type="ARBA" id="ARBA00022729"/>
    </source>
</evidence>
<evidence type="ECO:0000256" key="12">
    <source>
        <dbReference type="ARBA" id="ARBA00048864"/>
    </source>
</evidence>
<dbReference type="FunFam" id="3.40.30.10:FF:000073">
    <property type="entry name" value="Sulfhydryl oxidase"/>
    <property type="match status" value="1"/>
</dbReference>